<keyword evidence="2 6" id="KW-0031">Aminopeptidase</keyword>
<dbReference type="InterPro" id="IPR036005">
    <property type="entry name" value="Creatinase/aminopeptidase-like"/>
</dbReference>
<dbReference type="EC" id="3.4.11.18" evidence="6 7"/>
<keyword evidence="10" id="KW-1185">Reference proteome</keyword>
<evidence type="ECO:0000256" key="2">
    <source>
        <dbReference type="ARBA" id="ARBA00022438"/>
    </source>
</evidence>
<feature type="binding site" evidence="6">
    <location>
        <position position="168"/>
    </location>
    <ligand>
        <name>a divalent metal cation</name>
        <dbReference type="ChEBI" id="CHEBI:60240"/>
        <label>2</label>
        <note>catalytic</note>
    </ligand>
</feature>
<evidence type="ECO:0000259" key="8">
    <source>
        <dbReference type="Pfam" id="PF00557"/>
    </source>
</evidence>
<keyword evidence="4 6" id="KW-0479">Metal-binding</keyword>
<evidence type="ECO:0000256" key="5">
    <source>
        <dbReference type="ARBA" id="ARBA00022801"/>
    </source>
</evidence>
<dbReference type="PROSITE" id="PS00680">
    <property type="entry name" value="MAP_1"/>
    <property type="match status" value="1"/>
</dbReference>
<dbReference type="GO" id="GO:0005829">
    <property type="term" value="C:cytosol"/>
    <property type="evidence" value="ECO:0007669"/>
    <property type="project" value="TreeGrafter"/>
</dbReference>
<evidence type="ECO:0000256" key="6">
    <source>
        <dbReference type="HAMAP-Rule" id="MF_01974"/>
    </source>
</evidence>
<comment type="cofactor">
    <cofactor evidence="6">
        <name>Co(2+)</name>
        <dbReference type="ChEBI" id="CHEBI:48828"/>
    </cofactor>
    <cofactor evidence="6">
        <name>Zn(2+)</name>
        <dbReference type="ChEBI" id="CHEBI:29105"/>
    </cofactor>
    <cofactor evidence="6">
        <name>Mn(2+)</name>
        <dbReference type="ChEBI" id="CHEBI:29035"/>
    </cofactor>
    <cofactor evidence="6">
        <name>Fe(2+)</name>
        <dbReference type="ChEBI" id="CHEBI:29033"/>
    </cofactor>
    <text evidence="6">Binds 2 divalent metal cations per subunit. Has a high-affinity and a low affinity metal-binding site. The true nature of the physiological cofactor is under debate. The enzyme is active with cobalt, zinc, manganese or divalent iron ions. Most likely, methionine aminopeptidases function as mononuclear Fe(2+)-metalloproteases under physiological conditions, and the catalytically relevant metal-binding site has been assigned to the histidine-containing high-affinity site.</text>
</comment>
<dbReference type="Pfam" id="PF00557">
    <property type="entry name" value="Peptidase_M24"/>
    <property type="match status" value="1"/>
</dbReference>
<dbReference type="RefSeq" id="WP_090554652.1">
    <property type="nucleotide sequence ID" value="NZ_FNFP01000010.1"/>
</dbReference>
<feature type="binding site" evidence="6">
    <location>
        <position position="105"/>
    </location>
    <ligand>
        <name>a divalent metal cation</name>
        <dbReference type="ChEBI" id="CHEBI:60240"/>
        <label>2</label>
        <note>catalytic</note>
    </ligand>
</feature>
<feature type="binding site" evidence="6">
    <location>
        <position position="105"/>
    </location>
    <ligand>
        <name>a divalent metal cation</name>
        <dbReference type="ChEBI" id="CHEBI:60240"/>
        <label>1</label>
    </ligand>
</feature>
<evidence type="ECO:0000256" key="1">
    <source>
        <dbReference type="ARBA" id="ARBA00002521"/>
    </source>
</evidence>
<dbReference type="InterPro" id="IPR000994">
    <property type="entry name" value="Pept_M24"/>
</dbReference>
<keyword evidence="3 6" id="KW-0645">Protease</keyword>
<feature type="domain" description="Peptidase M24" evidence="8">
    <location>
        <begin position="11"/>
        <end position="239"/>
    </location>
</feature>
<dbReference type="EMBL" id="FNFP01000010">
    <property type="protein sequence ID" value="SDL18579.1"/>
    <property type="molecule type" value="Genomic_DNA"/>
</dbReference>
<comment type="subunit">
    <text evidence="6">Monomer.</text>
</comment>
<evidence type="ECO:0000256" key="3">
    <source>
        <dbReference type="ARBA" id="ARBA00022670"/>
    </source>
</evidence>
<feature type="binding site" evidence="6">
    <location>
        <position position="232"/>
    </location>
    <ligand>
        <name>a divalent metal cation</name>
        <dbReference type="ChEBI" id="CHEBI:60240"/>
        <label>2</label>
        <note>catalytic</note>
    </ligand>
</feature>
<protein>
    <recommendedName>
        <fullName evidence="6 7">Methionine aminopeptidase</fullName>
        <shortName evidence="6">MAP</shortName>
        <shortName evidence="6">MetAP</shortName>
        <ecNumber evidence="6 7">3.4.11.18</ecNumber>
    </recommendedName>
    <alternativeName>
        <fullName evidence="6">Peptidase M</fullName>
    </alternativeName>
</protein>
<dbReference type="PANTHER" id="PTHR43330">
    <property type="entry name" value="METHIONINE AMINOPEPTIDASE"/>
    <property type="match status" value="1"/>
</dbReference>
<proteinExistence type="inferred from homology"/>
<dbReference type="GO" id="GO:0046872">
    <property type="term" value="F:metal ion binding"/>
    <property type="evidence" value="ECO:0007669"/>
    <property type="project" value="UniProtKB-UniRule"/>
</dbReference>
<dbReference type="AlphaFoldDB" id="A0A1G9I034"/>
<reference evidence="9 10" key="1">
    <citation type="submission" date="2016-10" db="EMBL/GenBank/DDBJ databases">
        <authorList>
            <person name="de Groot N.N."/>
        </authorList>
    </citation>
    <scope>NUCLEOTIDE SEQUENCE [LARGE SCALE GENOMIC DNA]</scope>
    <source>
        <strain evidence="9 10">DSM 18346</strain>
    </source>
</reference>
<comment type="catalytic activity">
    <reaction evidence="6 7">
        <text>Release of N-terminal amino acids, preferentially methionine, from peptides and arylamides.</text>
        <dbReference type="EC" id="3.4.11.18"/>
    </reaction>
</comment>
<accession>A0A1G9I034</accession>
<comment type="similarity">
    <text evidence="6">Belongs to the peptidase M24A family. Methionine aminopeptidase type 1 subfamily.</text>
</comment>
<dbReference type="STRING" id="393762.SAMN05660472_02756"/>
<dbReference type="Proteomes" id="UP000198718">
    <property type="component" value="Unassembled WGS sequence"/>
</dbReference>
<feature type="binding site" evidence="6">
    <location>
        <position position="175"/>
    </location>
    <ligand>
        <name>substrate</name>
    </ligand>
</feature>
<dbReference type="NCBIfam" id="TIGR00500">
    <property type="entry name" value="met_pdase_I"/>
    <property type="match status" value="1"/>
</dbReference>
<feature type="binding site" evidence="6">
    <location>
        <position position="201"/>
    </location>
    <ligand>
        <name>a divalent metal cation</name>
        <dbReference type="ChEBI" id="CHEBI:60240"/>
        <label>2</label>
        <note>catalytic</note>
    </ligand>
</feature>
<evidence type="ECO:0000256" key="4">
    <source>
        <dbReference type="ARBA" id="ARBA00022723"/>
    </source>
</evidence>
<dbReference type="CDD" id="cd01086">
    <property type="entry name" value="MetAP1"/>
    <property type="match status" value="1"/>
</dbReference>
<comment type="function">
    <text evidence="1 6">Removes the N-terminal methionine from nascent proteins. The N-terminal methionine is often cleaved when the second residue in the primary sequence is small and uncharged (Met-Ala-, Cys, Gly, Pro, Ser, Thr, or Val). Requires deformylation of the N(alpha)-formylated initiator methionine before it can be hydrolyzed.</text>
</comment>
<sequence length="248" mass="27055">MIYIKSRQEIEIMHRAGKIVAETHELLKEAIKPGVTTRELDEMAEAYIKKSGAIPAFKGYGGFPASICTSINHEVVHGIPGLKHLEDGDIISIDIGALYDGYYGDAAKTHGVGKISEKAQKLIDVTKQSFYEGIKYASEGNRLSDISHAIQTYVEEKGFSVVRNYVGHGIGTKMHEEPQVPNYGPPGKGPRLKAGMVLAIEPMINAGTYEVKVLTDGWTVVTLDGKYSAHYEHTVAITQGEPEILTAL</sequence>
<keyword evidence="5 6" id="KW-0378">Hydrolase</keyword>
<dbReference type="HAMAP" id="MF_01974">
    <property type="entry name" value="MetAP_1"/>
    <property type="match status" value="1"/>
</dbReference>
<gene>
    <name evidence="6" type="primary">map</name>
    <name evidence="9" type="ORF">SAMN05660472_02756</name>
</gene>
<feature type="binding site" evidence="6">
    <location>
        <position position="232"/>
    </location>
    <ligand>
        <name>a divalent metal cation</name>
        <dbReference type="ChEBI" id="CHEBI:60240"/>
        <label>1</label>
    </ligand>
</feature>
<organism evidence="9 10">
    <name type="scientific">Natronincola ferrireducens</name>
    <dbReference type="NCBI Taxonomy" id="393762"/>
    <lineage>
        <taxon>Bacteria</taxon>
        <taxon>Bacillati</taxon>
        <taxon>Bacillota</taxon>
        <taxon>Clostridia</taxon>
        <taxon>Peptostreptococcales</taxon>
        <taxon>Natronincolaceae</taxon>
        <taxon>Natronincola</taxon>
    </lineage>
</organism>
<dbReference type="InterPro" id="IPR001714">
    <property type="entry name" value="Pept_M24_MAP"/>
</dbReference>
<dbReference type="Gene3D" id="3.90.230.10">
    <property type="entry name" value="Creatinase/methionine aminopeptidase superfamily"/>
    <property type="match status" value="1"/>
</dbReference>
<dbReference type="GO" id="GO:0070006">
    <property type="term" value="F:metalloaminopeptidase activity"/>
    <property type="evidence" value="ECO:0007669"/>
    <property type="project" value="UniProtKB-UniRule"/>
</dbReference>
<dbReference type="InterPro" id="IPR002467">
    <property type="entry name" value="Pept_M24A_MAP1"/>
</dbReference>
<dbReference type="PANTHER" id="PTHR43330:SF27">
    <property type="entry name" value="METHIONINE AMINOPEPTIDASE"/>
    <property type="match status" value="1"/>
</dbReference>
<evidence type="ECO:0000313" key="10">
    <source>
        <dbReference type="Proteomes" id="UP000198718"/>
    </source>
</evidence>
<evidence type="ECO:0000313" key="9">
    <source>
        <dbReference type="EMBL" id="SDL18579.1"/>
    </source>
</evidence>
<feature type="binding site" evidence="6">
    <location>
        <position position="94"/>
    </location>
    <ligand>
        <name>a divalent metal cation</name>
        <dbReference type="ChEBI" id="CHEBI:60240"/>
        <label>1</label>
    </ligand>
</feature>
<dbReference type="GO" id="GO:0004239">
    <property type="term" value="F:initiator methionyl aminopeptidase activity"/>
    <property type="evidence" value="ECO:0007669"/>
    <property type="project" value="UniProtKB-UniRule"/>
</dbReference>
<feature type="binding site" evidence="6">
    <location>
        <position position="77"/>
    </location>
    <ligand>
        <name>substrate</name>
    </ligand>
</feature>
<dbReference type="PRINTS" id="PR00599">
    <property type="entry name" value="MAPEPTIDASE"/>
</dbReference>
<dbReference type="OrthoDB" id="9802055at2"/>
<dbReference type="SUPFAM" id="SSF55920">
    <property type="entry name" value="Creatinase/aminopeptidase"/>
    <property type="match status" value="1"/>
</dbReference>
<dbReference type="GO" id="GO:0006508">
    <property type="term" value="P:proteolysis"/>
    <property type="evidence" value="ECO:0007669"/>
    <property type="project" value="UniProtKB-KW"/>
</dbReference>
<name>A0A1G9I034_9FIRM</name>
<evidence type="ECO:0000256" key="7">
    <source>
        <dbReference type="RuleBase" id="RU003653"/>
    </source>
</evidence>